<dbReference type="OrthoDB" id="2399198at2759"/>
<dbReference type="AlphaFoldDB" id="A0A9N8ZRE5"/>
<comment type="caution">
    <text evidence="2">The sequence shown here is derived from an EMBL/GenBank/DDBJ whole genome shotgun (WGS) entry which is preliminary data.</text>
</comment>
<keyword evidence="3" id="KW-1185">Reference proteome</keyword>
<evidence type="ECO:0000313" key="3">
    <source>
        <dbReference type="Proteomes" id="UP000789342"/>
    </source>
</evidence>
<feature type="region of interest" description="Disordered" evidence="1">
    <location>
        <begin position="1"/>
        <end position="58"/>
    </location>
</feature>
<evidence type="ECO:0000313" key="2">
    <source>
        <dbReference type="EMBL" id="CAG8504175.1"/>
    </source>
</evidence>
<feature type="compositionally biased region" description="Basic residues" evidence="1">
    <location>
        <begin position="43"/>
        <end position="58"/>
    </location>
</feature>
<name>A0A9N8ZRE5_9GLOM</name>
<reference evidence="2" key="1">
    <citation type="submission" date="2021-06" db="EMBL/GenBank/DDBJ databases">
        <authorList>
            <person name="Kallberg Y."/>
            <person name="Tangrot J."/>
            <person name="Rosling A."/>
        </authorList>
    </citation>
    <scope>NUCLEOTIDE SEQUENCE</scope>
    <source>
        <strain evidence="2">CL551</strain>
    </source>
</reference>
<organism evidence="2 3">
    <name type="scientific">Acaulospora morrowiae</name>
    <dbReference type="NCBI Taxonomy" id="94023"/>
    <lineage>
        <taxon>Eukaryota</taxon>
        <taxon>Fungi</taxon>
        <taxon>Fungi incertae sedis</taxon>
        <taxon>Mucoromycota</taxon>
        <taxon>Glomeromycotina</taxon>
        <taxon>Glomeromycetes</taxon>
        <taxon>Diversisporales</taxon>
        <taxon>Acaulosporaceae</taxon>
        <taxon>Acaulospora</taxon>
    </lineage>
</organism>
<protein>
    <submittedName>
        <fullName evidence="2">8721_t:CDS:1</fullName>
    </submittedName>
</protein>
<sequence length="188" mass="22602">MDNKTPLSNREYLLSPKTNTYRRRSKSLSDKAEKNGTSISLHNRARRHSPPPRHAHHQPVMKFNSDMWMQEFRQSVMEKLFREERFKAFQKRRELENFMDFSDDEEWAEQQKKEINQFQISSPKLIQSVVQNERASQYQQWLQQQPLNAETQQLQQQQETFVNTLPTEIAQAVASNNLPSEWFQYREK</sequence>
<dbReference type="Proteomes" id="UP000789342">
    <property type="component" value="Unassembled WGS sequence"/>
</dbReference>
<proteinExistence type="predicted"/>
<evidence type="ECO:0000256" key="1">
    <source>
        <dbReference type="SAM" id="MobiDB-lite"/>
    </source>
</evidence>
<gene>
    <name evidence="2" type="ORF">AMORRO_LOCUS3399</name>
</gene>
<accession>A0A9N8ZRE5</accession>
<dbReference type="EMBL" id="CAJVPV010001663">
    <property type="protein sequence ID" value="CAG8504175.1"/>
    <property type="molecule type" value="Genomic_DNA"/>
</dbReference>